<proteinExistence type="predicted"/>
<dbReference type="EMBL" id="CAJEWN010000624">
    <property type="protein sequence ID" value="CAD2187131.1"/>
    <property type="molecule type" value="Genomic_DNA"/>
</dbReference>
<evidence type="ECO:0000313" key="4">
    <source>
        <dbReference type="Proteomes" id="UP000580250"/>
    </source>
</evidence>
<feature type="region of interest" description="Disordered" evidence="1">
    <location>
        <begin position="52"/>
        <end position="74"/>
    </location>
</feature>
<gene>
    <name evidence="3" type="ORF">MENT_LOCUS39693</name>
</gene>
<keyword evidence="2" id="KW-0472">Membrane</keyword>
<organism evidence="3 4">
    <name type="scientific">Meloidogyne enterolobii</name>
    <name type="common">Root-knot nematode worm</name>
    <name type="synonym">Meloidogyne mayaguensis</name>
    <dbReference type="NCBI Taxonomy" id="390850"/>
    <lineage>
        <taxon>Eukaryota</taxon>
        <taxon>Metazoa</taxon>
        <taxon>Ecdysozoa</taxon>
        <taxon>Nematoda</taxon>
        <taxon>Chromadorea</taxon>
        <taxon>Rhabditida</taxon>
        <taxon>Tylenchina</taxon>
        <taxon>Tylenchomorpha</taxon>
        <taxon>Tylenchoidea</taxon>
        <taxon>Meloidogynidae</taxon>
        <taxon>Meloidogyninae</taxon>
        <taxon>Meloidogyne</taxon>
    </lineage>
</organism>
<protein>
    <submittedName>
        <fullName evidence="3">Uncharacterized protein</fullName>
    </submittedName>
</protein>
<evidence type="ECO:0000313" key="3">
    <source>
        <dbReference type="EMBL" id="CAD2187131.1"/>
    </source>
</evidence>
<evidence type="ECO:0000256" key="2">
    <source>
        <dbReference type="SAM" id="Phobius"/>
    </source>
</evidence>
<feature type="transmembrane region" description="Helical" evidence="2">
    <location>
        <begin position="6"/>
        <end position="27"/>
    </location>
</feature>
<reference evidence="3 4" key="1">
    <citation type="submission" date="2020-08" db="EMBL/GenBank/DDBJ databases">
        <authorList>
            <person name="Koutsovoulos G."/>
            <person name="Danchin GJ E."/>
        </authorList>
    </citation>
    <scope>NUCLEOTIDE SEQUENCE [LARGE SCALE GENOMIC DNA]</scope>
</reference>
<dbReference type="Proteomes" id="UP000580250">
    <property type="component" value="Unassembled WGS sequence"/>
</dbReference>
<keyword evidence="2" id="KW-1133">Transmembrane helix</keyword>
<evidence type="ECO:0000256" key="1">
    <source>
        <dbReference type="SAM" id="MobiDB-lite"/>
    </source>
</evidence>
<accession>A0A6V7WJF4</accession>
<name>A0A6V7WJF4_MELEN</name>
<comment type="caution">
    <text evidence="3">The sequence shown here is derived from an EMBL/GenBank/DDBJ whole genome shotgun (WGS) entry which is preliminary data.</text>
</comment>
<keyword evidence="2" id="KW-0812">Transmembrane</keyword>
<dbReference type="AlphaFoldDB" id="A0A6V7WJF4"/>
<sequence length="123" mass="14219">MVGKVAIFVIGYIIVGGVLGVLLTVYIGRNIRDEIKCSVPVVHLSEIKKVFRRENQNSSPPPRQQPNRNPYSRESFDHYRELEMGYQPSSPRYQYHGDSYGRHRRAIENNQKGSILFYMSLFG</sequence>